<evidence type="ECO:0000313" key="2">
    <source>
        <dbReference type="Proteomes" id="UP001152531"/>
    </source>
</evidence>
<accession>A0ACA9YFE5</accession>
<protein>
    <submittedName>
        <fullName evidence="1">NADPH--cytochrome P450 reductase</fullName>
    </submittedName>
</protein>
<sequence>MALDKLDFIVLGTLLLAVVAYFGKDFIFAGKEDGTSAGFTISNVGGKSRNIVETLKKNNKNCIILYGSQTGTAEDYSNKLSKDLSSRFGLKILVGDLSDFDYENLNEVPEDVLVFFVLATYGEGEPTDDAVEFFDYLENEADDLSNLKYSIFGLGNTTYEFYNEMAKKCETKLTEFNAESFAPMGLGDDGVGTLDEDFLKWKDDVIENLRNNLNFEEHEMKFEPSFELTEDLTLTFDDENVSLGEPDKSYLDSSKDLTKGPFNHSHPYLAPITLTKEIFNSKERFCVHAEFDLSNTNLRYTTGDHLAVWPSNSNYNIDNFVKCFGLEGKLDYIFHLKALDSTVSIPFPSPTTYGAVLRHYLEISGPISRQFFSSIASFAPTEEIKAYAMKLGNDKNLFAKEIHHYKYNIADALLKISGGKVWDKVPFVFIIESISHLQPRYYSISSSSLSEKTSIHITAVVESESLENRLITGVTTNLLKFIEIEQNNKTEKPIVTYDLNGPRDKYSKFKLPVHVRRSTFKLPSNPKTPVICIGPGTGVAPFRGFIRERVAIKKSSNVELGKTLLFYGCRNSKEDFLYKEEWPEYSKSLGDSFELFTAFSRETKEKVYVQDRILENSKTIAQLIKDGAFIYVCGDASRMARDVQKSIATIIANDRDIPIERAADIVRSLKTQNRYQEDVW</sequence>
<dbReference type="Proteomes" id="UP001152531">
    <property type="component" value="Unassembled WGS sequence"/>
</dbReference>
<gene>
    <name evidence="1" type="ORF">CLIB1444_20S01222</name>
</gene>
<organism evidence="1 2">
    <name type="scientific">[Candida] jaroonii</name>
    <dbReference type="NCBI Taxonomy" id="467808"/>
    <lineage>
        <taxon>Eukaryota</taxon>
        <taxon>Fungi</taxon>
        <taxon>Dikarya</taxon>
        <taxon>Ascomycota</taxon>
        <taxon>Saccharomycotina</taxon>
        <taxon>Pichiomycetes</taxon>
        <taxon>Debaryomycetaceae</taxon>
        <taxon>Yamadazyma</taxon>
    </lineage>
</organism>
<dbReference type="EMBL" id="CALSDN010000020">
    <property type="protein sequence ID" value="CAH6723809.1"/>
    <property type="molecule type" value="Genomic_DNA"/>
</dbReference>
<name>A0ACA9YFE5_9ASCO</name>
<proteinExistence type="predicted"/>
<keyword evidence="2" id="KW-1185">Reference proteome</keyword>
<evidence type="ECO:0000313" key="1">
    <source>
        <dbReference type="EMBL" id="CAH6723809.1"/>
    </source>
</evidence>
<reference evidence="1" key="1">
    <citation type="submission" date="2022-06" db="EMBL/GenBank/DDBJ databases">
        <authorList>
            <person name="Legras J.-L."/>
            <person name="Devillers H."/>
            <person name="Grondin C."/>
        </authorList>
    </citation>
    <scope>NUCLEOTIDE SEQUENCE</scope>
    <source>
        <strain evidence="1">CLIB 1444</strain>
    </source>
</reference>
<comment type="caution">
    <text evidence="1">The sequence shown here is derived from an EMBL/GenBank/DDBJ whole genome shotgun (WGS) entry which is preliminary data.</text>
</comment>